<dbReference type="Proteomes" id="UP000018850">
    <property type="component" value="Unassembled WGS sequence"/>
</dbReference>
<dbReference type="EMBL" id="AYXY01000019">
    <property type="protein sequence ID" value="ETN95605.1"/>
    <property type="molecule type" value="Genomic_DNA"/>
</dbReference>
<reference evidence="1 2" key="2">
    <citation type="journal article" date="2016" name="Genome Announc.">
        <title>Draft Genome Sequence of Zhouia amylolytica AD3, Isolated from Tidal Flat Sediment.</title>
        <authorList>
            <person name="Jia B."/>
            <person name="Jin H.M."/>
            <person name="Lee H.J."/>
            <person name="Jeon C.O."/>
        </authorList>
    </citation>
    <scope>NUCLEOTIDE SEQUENCE [LARGE SCALE GENOMIC DNA]</scope>
    <source>
        <strain evidence="1 2">AD3</strain>
    </source>
</reference>
<evidence type="ECO:0000313" key="2">
    <source>
        <dbReference type="Proteomes" id="UP000018850"/>
    </source>
</evidence>
<protein>
    <submittedName>
        <fullName evidence="1">Uncharacterized protein</fullName>
    </submittedName>
</protein>
<accession>W2UN55</accession>
<sequence>MLAQETTEQDKNPFEGKQLKTETFQIICFKTFSFINTFTSKQFHSPIFGHDESVTSNLFAFTIPHPPKVY</sequence>
<organism evidence="1 2">
    <name type="scientific">Zhouia amylolytica AD3</name>
    <dbReference type="NCBI Taxonomy" id="1286632"/>
    <lineage>
        <taxon>Bacteria</taxon>
        <taxon>Pseudomonadati</taxon>
        <taxon>Bacteroidota</taxon>
        <taxon>Flavobacteriia</taxon>
        <taxon>Flavobacteriales</taxon>
        <taxon>Flavobacteriaceae</taxon>
        <taxon>Zhouia</taxon>
    </lineage>
</organism>
<keyword evidence="2" id="KW-1185">Reference proteome</keyword>
<evidence type="ECO:0000313" key="1">
    <source>
        <dbReference type="EMBL" id="ETN95605.1"/>
    </source>
</evidence>
<proteinExistence type="predicted"/>
<dbReference type="AlphaFoldDB" id="W2UN55"/>
<reference evidence="2" key="1">
    <citation type="submission" date="2013-11" db="EMBL/GenBank/DDBJ databases">
        <title>Draft genome sequence from a member of Zhouia, isolated tidal flat.</title>
        <authorList>
            <person name="Jin H."/>
            <person name="Jeon C.O."/>
        </authorList>
    </citation>
    <scope>NUCLEOTIDE SEQUENCE [LARGE SCALE GENOMIC DNA]</scope>
    <source>
        <strain evidence="2">AD3</strain>
    </source>
</reference>
<comment type="caution">
    <text evidence="1">The sequence shown here is derived from an EMBL/GenBank/DDBJ whole genome shotgun (WGS) entry which is preliminary data.</text>
</comment>
<name>W2UN55_9FLAO</name>
<gene>
    <name evidence="1" type="ORF">P278_13270</name>
</gene>